<feature type="region of interest" description="Disordered" evidence="1">
    <location>
        <begin position="173"/>
        <end position="204"/>
    </location>
</feature>
<keyword evidence="3" id="KW-1185">Reference proteome</keyword>
<proteinExistence type="predicted"/>
<gene>
    <name evidence="2" type="ORF">BJ085DRAFT_40298</name>
</gene>
<dbReference type="EMBL" id="ML002823">
    <property type="protein sequence ID" value="RKP35631.1"/>
    <property type="molecule type" value="Genomic_DNA"/>
</dbReference>
<protein>
    <submittedName>
        <fullName evidence="2">Uncharacterized protein</fullName>
    </submittedName>
</protein>
<name>A0A4P9ZS64_9FUNG</name>
<feature type="compositionally biased region" description="Acidic residues" evidence="1">
    <location>
        <begin position="104"/>
        <end position="118"/>
    </location>
</feature>
<feature type="compositionally biased region" description="Low complexity" evidence="1">
    <location>
        <begin position="195"/>
        <end position="204"/>
    </location>
</feature>
<reference evidence="3" key="1">
    <citation type="journal article" date="2018" name="Nat. Microbiol.">
        <title>Leveraging single-cell genomics to expand the fungal tree of life.</title>
        <authorList>
            <person name="Ahrendt S.R."/>
            <person name="Quandt C.A."/>
            <person name="Ciobanu D."/>
            <person name="Clum A."/>
            <person name="Salamov A."/>
            <person name="Andreopoulos B."/>
            <person name="Cheng J.F."/>
            <person name="Woyke T."/>
            <person name="Pelin A."/>
            <person name="Henrissat B."/>
            <person name="Reynolds N.K."/>
            <person name="Benny G.L."/>
            <person name="Smith M.E."/>
            <person name="James T.Y."/>
            <person name="Grigoriev I.V."/>
        </authorList>
    </citation>
    <scope>NUCLEOTIDE SEQUENCE [LARGE SCALE GENOMIC DNA]</scope>
    <source>
        <strain evidence="3">RSA 468</strain>
    </source>
</reference>
<evidence type="ECO:0000313" key="3">
    <source>
        <dbReference type="Proteomes" id="UP000268162"/>
    </source>
</evidence>
<evidence type="ECO:0000313" key="2">
    <source>
        <dbReference type="EMBL" id="RKP35631.1"/>
    </source>
</evidence>
<dbReference type="AlphaFoldDB" id="A0A4P9ZS64"/>
<accession>A0A4P9ZS64</accession>
<organism evidence="2 3">
    <name type="scientific">Dimargaris cristalligena</name>
    <dbReference type="NCBI Taxonomy" id="215637"/>
    <lineage>
        <taxon>Eukaryota</taxon>
        <taxon>Fungi</taxon>
        <taxon>Fungi incertae sedis</taxon>
        <taxon>Zoopagomycota</taxon>
        <taxon>Kickxellomycotina</taxon>
        <taxon>Dimargaritomycetes</taxon>
        <taxon>Dimargaritales</taxon>
        <taxon>Dimargaritaceae</taxon>
        <taxon>Dimargaris</taxon>
    </lineage>
</organism>
<dbReference type="Proteomes" id="UP000268162">
    <property type="component" value="Unassembled WGS sequence"/>
</dbReference>
<feature type="compositionally biased region" description="Polar residues" evidence="1">
    <location>
        <begin position="84"/>
        <end position="96"/>
    </location>
</feature>
<feature type="region of interest" description="Disordered" evidence="1">
    <location>
        <begin position="64"/>
        <end position="121"/>
    </location>
</feature>
<evidence type="ECO:0000256" key="1">
    <source>
        <dbReference type="SAM" id="MobiDB-lite"/>
    </source>
</evidence>
<sequence>MSRFLLTIELGKVTHPRIVALCRAPEGLLDACDIRTGWYHPAVMAYMRNFILFQIKVHYRRHPAEGSGAASQAGPTDDDDRHQPQSSLEGGDSNVNDGIASAMGDDDLTSAQDGEEFGPQETKRFIGELISKYESDRAARAGPGPVPSDELGQRLNSKVDELMQALEQFTDAPYREEDGQEITGFDNEDGDDDFGNIFGSDSDG</sequence>